<feature type="region of interest" description="Disordered" evidence="1">
    <location>
        <begin position="72"/>
        <end position="123"/>
    </location>
</feature>
<evidence type="ECO:0000256" key="1">
    <source>
        <dbReference type="SAM" id="MobiDB-lite"/>
    </source>
</evidence>
<name>A0A369TE21_9PROT</name>
<dbReference type="EMBL" id="QPMH01000002">
    <property type="protein sequence ID" value="RDD63601.1"/>
    <property type="molecule type" value="Genomic_DNA"/>
</dbReference>
<organism evidence="2 3">
    <name type="scientific">Ferruginivarius sediminum</name>
    <dbReference type="NCBI Taxonomy" id="2661937"/>
    <lineage>
        <taxon>Bacteria</taxon>
        <taxon>Pseudomonadati</taxon>
        <taxon>Pseudomonadota</taxon>
        <taxon>Alphaproteobacteria</taxon>
        <taxon>Rhodospirillales</taxon>
        <taxon>Rhodospirillaceae</taxon>
        <taxon>Ferruginivarius</taxon>
    </lineage>
</organism>
<proteinExistence type="predicted"/>
<accession>A0A369TE21</accession>
<gene>
    <name evidence="2" type="ORF">DRB17_03555</name>
</gene>
<sequence>MGEAEVTAQAHDRLARLGPIASVTIPYVRTLPRSVVAGRTVIDDDPHSDVSRNLLWLWRDVVNVLEAQRRPVHRPPTDAEIARGPVVVKAPPKDEDPEAQPAEAADAAPAAAESPAPSPGGYGGRVVVVGNQKGGSGKSTMAMHFAIGFLYQGLRVATVDLDAGQRTLTHYLENRRAHARATGAELALPGGHILGGDTHTDLSFGDLMSRLRDTHDIVIVDTPSGLTKLSRKAHSELDILVTPINDSFLDLDVLGGIDAETLDHREDGAYGRIARHAVTRGVTRDGKTPSWIVCRNRLSNLDAHNKRNVCDALERLAQRLGFTVAPGFSERVIYRGLFLRGLTLLDLRRASVDTPMSMSHVAARQELRALLELVGGRLWPGWQPDLDRTTGGAGARGQASMG</sequence>
<dbReference type="CDD" id="cd02042">
    <property type="entry name" value="ParAB_family"/>
    <property type="match status" value="1"/>
</dbReference>
<evidence type="ECO:0008006" key="4">
    <source>
        <dbReference type="Google" id="ProtNLM"/>
    </source>
</evidence>
<dbReference type="SUPFAM" id="SSF52540">
    <property type="entry name" value="P-loop containing nucleoside triphosphate hydrolases"/>
    <property type="match status" value="1"/>
</dbReference>
<dbReference type="PANTHER" id="PTHR13696:SF96">
    <property type="entry name" value="COBQ_COBB_MIND_PARA NUCLEOTIDE BINDING DOMAIN-CONTAINING PROTEIN"/>
    <property type="match status" value="1"/>
</dbReference>
<evidence type="ECO:0000313" key="3">
    <source>
        <dbReference type="Proteomes" id="UP000253941"/>
    </source>
</evidence>
<dbReference type="AlphaFoldDB" id="A0A369TE21"/>
<dbReference type="Proteomes" id="UP000253941">
    <property type="component" value="Unassembled WGS sequence"/>
</dbReference>
<keyword evidence="3" id="KW-1185">Reference proteome</keyword>
<dbReference type="PANTHER" id="PTHR13696">
    <property type="entry name" value="P-LOOP CONTAINING NUCLEOSIDE TRIPHOSPHATE HYDROLASE"/>
    <property type="match status" value="1"/>
</dbReference>
<protein>
    <recommendedName>
        <fullName evidence="4">ATPase</fullName>
    </recommendedName>
</protein>
<feature type="compositionally biased region" description="Low complexity" evidence="1">
    <location>
        <begin position="99"/>
        <end position="115"/>
    </location>
</feature>
<dbReference type="InterPro" id="IPR027417">
    <property type="entry name" value="P-loop_NTPase"/>
</dbReference>
<dbReference type="InterPro" id="IPR050678">
    <property type="entry name" value="DNA_Partitioning_ATPase"/>
</dbReference>
<comment type="caution">
    <text evidence="2">The sequence shown here is derived from an EMBL/GenBank/DDBJ whole genome shotgun (WGS) entry which is preliminary data.</text>
</comment>
<dbReference type="InterPro" id="IPR015223">
    <property type="entry name" value="MipZ"/>
</dbReference>
<dbReference type="Pfam" id="PF09140">
    <property type="entry name" value="MipZ"/>
    <property type="match status" value="1"/>
</dbReference>
<dbReference type="Gene3D" id="3.40.50.300">
    <property type="entry name" value="P-loop containing nucleotide triphosphate hydrolases"/>
    <property type="match status" value="1"/>
</dbReference>
<reference evidence="2 3" key="1">
    <citation type="submission" date="2018-07" db="EMBL/GenBank/DDBJ databases">
        <title>Venubactetium sediminum gen. nov., sp. nov., isolated from a marine solar saltern.</title>
        <authorList>
            <person name="Wang S."/>
        </authorList>
    </citation>
    <scope>NUCLEOTIDE SEQUENCE [LARGE SCALE GENOMIC DNA]</scope>
    <source>
        <strain evidence="2 3">WD2A32</strain>
    </source>
</reference>
<evidence type="ECO:0000313" key="2">
    <source>
        <dbReference type="EMBL" id="RDD63601.1"/>
    </source>
</evidence>